<reference evidence="2 3" key="1">
    <citation type="journal article" date="2023" name="Plants (Basel)">
        <title>Bridging the Gap: Combining Genomics and Transcriptomics Approaches to Understand Stylosanthes scabra, an Orphan Legume from the Brazilian Caatinga.</title>
        <authorList>
            <person name="Ferreira-Neto J.R.C."/>
            <person name="da Silva M.D."/>
            <person name="Binneck E."/>
            <person name="de Melo N.F."/>
            <person name="da Silva R.H."/>
            <person name="de Melo A.L.T.M."/>
            <person name="Pandolfi V."/>
            <person name="Bustamante F.O."/>
            <person name="Brasileiro-Vidal A.C."/>
            <person name="Benko-Iseppon A.M."/>
        </authorList>
    </citation>
    <scope>NUCLEOTIDE SEQUENCE [LARGE SCALE GENOMIC DNA]</scope>
    <source>
        <tissue evidence="2">Leaves</tissue>
    </source>
</reference>
<evidence type="ECO:0000256" key="1">
    <source>
        <dbReference type="SAM" id="MobiDB-lite"/>
    </source>
</evidence>
<organism evidence="2 3">
    <name type="scientific">Stylosanthes scabra</name>
    <dbReference type="NCBI Taxonomy" id="79078"/>
    <lineage>
        <taxon>Eukaryota</taxon>
        <taxon>Viridiplantae</taxon>
        <taxon>Streptophyta</taxon>
        <taxon>Embryophyta</taxon>
        <taxon>Tracheophyta</taxon>
        <taxon>Spermatophyta</taxon>
        <taxon>Magnoliopsida</taxon>
        <taxon>eudicotyledons</taxon>
        <taxon>Gunneridae</taxon>
        <taxon>Pentapetalae</taxon>
        <taxon>rosids</taxon>
        <taxon>fabids</taxon>
        <taxon>Fabales</taxon>
        <taxon>Fabaceae</taxon>
        <taxon>Papilionoideae</taxon>
        <taxon>50 kb inversion clade</taxon>
        <taxon>dalbergioids sensu lato</taxon>
        <taxon>Dalbergieae</taxon>
        <taxon>Pterocarpus clade</taxon>
        <taxon>Stylosanthes</taxon>
    </lineage>
</organism>
<keyword evidence="3" id="KW-1185">Reference proteome</keyword>
<evidence type="ECO:0000313" key="2">
    <source>
        <dbReference type="EMBL" id="MED6136092.1"/>
    </source>
</evidence>
<comment type="caution">
    <text evidence="2">The sequence shown here is derived from an EMBL/GenBank/DDBJ whole genome shotgun (WGS) entry which is preliminary data.</text>
</comment>
<name>A0ABU6SIK1_9FABA</name>
<sequence>MEGNSDEQYGRWRATDAGSGHQQARLKPPCGGSDKIPAMWDNGSGIRVEIYWNGWNWELITENDGGNLIRTHGRSWLVVWFLTRHRRIVWFRTFERQDSVVPYRCAPLTTTCHWFSHWLRGGDRNTQFPPVVGGVHDYVACTDVLAGYSELVRDRDLGDGPGIFRRTSPGRRGEELRWGEAELAEAASTDDSEGRRPAGCPVAVCPLLHHDDYRKRLVPRQDQQHRLAEVGPAAAGL</sequence>
<proteinExistence type="predicted"/>
<feature type="region of interest" description="Disordered" evidence="1">
    <location>
        <begin position="1"/>
        <end position="28"/>
    </location>
</feature>
<accession>A0ABU6SIK1</accession>
<dbReference type="EMBL" id="JASCZI010060800">
    <property type="protein sequence ID" value="MED6136092.1"/>
    <property type="molecule type" value="Genomic_DNA"/>
</dbReference>
<evidence type="ECO:0000313" key="3">
    <source>
        <dbReference type="Proteomes" id="UP001341840"/>
    </source>
</evidence>
<protein>
    <submittedName>
        <fullName evidence="2">Uncharacterized protein</fullName>
    </submittedName>
</protein>
<gene>
    <name evidence="2" type="ORF">PIB30_052730</name>
</gene>
<dbReference type="Proteomes" id="UP001341840">
    <property type="component" value="Unassembled WGS sequence"/>
</dbReference>